<evidence type="ECO:0000313" key="15">
    <source>
        <dbReference type="Proteomes" id="UP001408789"/>
    </source>
</evidence>
<dbReference type="Proteomes" id="UP001408789">
    <property type="component" value="Unassembled WGS sequence"/>
</dbReference>
<dbReference type="AlphaFoldDB" id="A0AAP0DBT8"/>
<evidence type="ECO:0000256" key="2">
    <source>
        <dbReference type="ARBA" id="ARBA00007843"/>
    </source>
</evidence>
<dbReference type="InterPro" id="IPR000782">
    <property type="entry name" value="FAS1_domain"/>
</dbReference>
<feature type="compositionally biased region" description="Pro residues" evidence="11">
    <location>
        <begin position="336"/>
        <end position="350"/>
    </location>
</feature>
<evidence type="ECO:0000313" key="14">
    <source>
        <dbReference type="EMBL" id="KAK9068273.1"/>
    </source>
</evidence>
<name>A0AAP0DBT8_9ASTR</name>
<gene>
    <name evidence="14" type="ORF">SSX86_012384</name>
</gene>
<keyword evidence="8" id="KW-0325">Glycoprotein</keyword>
<keyword evidence="4" id="KW-0336">GPI-anchor</keyword>
<dbReference type="InterPro" id="IPR036378">
    <property type="entry name" value="FAS1_dom_sf"/>
</dbReference>
<feature type="signal peptide" evidence="12">
    <location>
        <begin position="1"/>
        <end position="20"/>
    </location>
</feature>
<dbReference type="EMBL" id="JBCNJP010000014">
    <property type="protein sequence ID" value="KAK9068273.1"/>
    <property type="molecule type" value="Genomic_DNA"/>
</dbReference>
<feature type="chain" id="PRO_5042885482" description="FAS1 domain-containing protein" evidence="12">
    <location>
        <begin position="21"/>
        <end position="393"/>
    </location>
</feature>
<evidence type="ECO:0000256" key="12">
    <source>
        <dbReference type="SAM" id="SignalP"/>
    </source>
</evidence>
<feature type="domain" description="FAS1" evidence="13">
    <location>
        <begin position="180"/>
        <end position="320"/>
    </location>
</feature>
<evidence type="ECO:0000256" key="4">
    <source>
        <dbReference type="ARBA" id="ARBA00022622"/>
    </source>
</evidence>
<evidence type="ECO:0000256" key="8">
    <source>
        <dbReference type="ARBA" id="ARBA00023180"/>
    </source>
</evidence>
<evidence type="ECO:0000256" key="1">
    <source>
        <dbReference type="ARBA" id="ARBA00004609"/>
    </source>
</evidence>
<evidence type="ECO:0000256" key="10">
    <source>
        <dbReference type="ARBA" id="ARBA00024686"/>
    </source>
</evidence>
<evidence type="ECO:0000256" key="6">
    <source>
        <dbReference type="ARBA" id="ARBA00022974"/>
    </source>
</evidence>
<dbReference type="GO" id="GO:0005886">
    <property type="term" value="C:plasma membrane"/>
    <property type="evidence" value="ECO:0007669"/>
    <property type="project" value="UniProtKB-SubCell"/>
</dbReference>
<comment type="function">
    <text evidence="10">May be a cell surface adhesion protein.</text>
</comment>
<reference evidence="14 15" key="1">
    <citation type="submission" date="2024-04" db="EMBL/GenBank/DDBJ databases">
        <title>The reference genome of an endangered Asteraceae, Deinandra increscens subsp. villosa, native to the Central Coast of California.</title>
        <authorList>
            <person name="Guilliams M."/>
            <person name="Hasenstab-Lehman K."/>
            <person name="Meyer R."/>
            <person name="Mcevoy S."/>
        </authorList>
    </citation>
    <scope>NUCLEOTIDE SEQUENCE [LARGE SCALE GENOMIC DNA]</scope>
    <source>
        <tissue evidence="14">Leaf</tissue>
    </source>
</reference>
<comment type="caution">
    <text evidence="14">The sequence shown here is derived from an EMBL/GenBank/DDBJ whole genome shotgun (WGS) entry which is preliminary data.</text>
</comment>
<accession>A0AAP0DBT8</accession>
<evidence type="ECO:0000256" key="7">
    <source>
        <dbReference type="ARBA" id="ARBA00023136"/>
    </source>
</evidence>
<feature type="region of interest" description="Disordered" evidence="11">
    <location>
        <begin position="336"/>
        <end position="380"/>
    </location>
</feature>
<dbReference type="GO" id="GO:0098552">
    <property type="term" value="C:side of membrane"/>
    <property type="evidence" value="ECO:0007669"/>
    <property type="project" value="UniProtKB-KW"/>
</dbReference>
<protein>
    <recommendedName>
        <fullName evidence="13">FAS1 domain-containing protein</fullName>
    </recommendedName>
</protein>
<keyword evidence="7" id="KW-0472">Membrane</keyword>
<keyword evidence="9" id="KW-0449">Lipoprotein</keyword>
<evidence type="ECO:0000259" key="13">
    <source>
        <dbReference type="PROSITE" id="PS50213"/>
    </source>
</evidence>
<keyword evidence="3" id="KW-1003">Cell membrane</keyword>
<proteinExistence type="inferred from homology"/>
<dbReference type="PANTHER" id="PTHR32382">
    <property type="entry name" value="FASCICLIN-LIKE ARABINOGALACTAN PROTEIN"/>
    <property type="match status" value="1"/>
</dbReference>
<comment type="subcellular location">
    <subcellularLocation>
        <location evidence="1">Cell membrane</location>
        <topology evidence="1">Lipid-anchor</topology>
        <topology evidence="1">GPI-anchor</topology>
    </subcellularLocation>
</comment>
<dbReference type="PANTHER" id="PTHR32382:SF5">
    <property type="entry name" value="FASCICLIN-LIKE ARABINOGALACTAN PROTEIN 8"/>
    <property type="match status" value="1"/>
</dbReference>
<dbReference type="FunFam" id="2.30.180.10:FF:000015">
    <property type="entry name" value="Fasciclin-like arabinogalactan protein 3"/>
    <property type="match status" value="1"/>
</dbReference>
<dbReference type="SUPFAM" id="SSF82153">
    <property type="entry name" value="FAS1 domain"/>
    <property type="match status" value="2"/>
</dbReference>
<evidence type="ECO:0000256" key="11">
    <source>
        <dbReference type="SAM" id="MobiDB-lite"/>
    </source>
</evidence>
<evidence type="ECO:0000256" key="5">
    <source>
        <dbReference type="ARBA" id="ARBA00022729"/>
    </source>
</evidence>
<dbReference type="Gene3D" id="2.30.180.10">
    <property type="entry name" value="FAS1 domain"/>
    <property type="match status" value="1"/>
</dbReference>
<evidence type="ECO:0000256" key="3">
    <source>
        <dbReference type="ARBA" id="ARBA00022475"/>
    </source>
</evidence>
<dbReference type="PROSITE" id="PS50213">
    <property type="entry name" value="FAS1"/>
    <property type="match status" value="1"/>
</dbReference>
<feature type="compositionally biased region" description="Low complexity" evidence="11">
    <location>
        <begin position="351"/>
        <end position="375"/>
    </location>
</feature>
<evidence type="ECO:0000256" key="9">
    <source>
        <dbReference type="ARBA" id="ARBA00023288"/>
    </source>
</evidence>
<dbReference type="InterPro" id="IPR033254">
    <property type="entry name" value="Plant_FLA"/>
</dbReference>
<keyword evidence="6" id="KW-0654">Proteoglycan</keyword>
<comment type="similarity">
    <text evidence="2">Belongs to the fasciclin-like AGP family.</text>
</comment>
<organism evidence="14 15">
    <name type="scientific">Deinandra increscens subsp. villosa</name>
    <dbReference type="NCBI Taxonomy" id="3103831"/>
    <lineage>
        <taxon>Eukaryota</taxon>
        <taxon>Viridiplantae</taxon>
        <taxon>Streptophyta</taxon>
        <taxon>Embryophyta</taxon>
        <taxon>Tracheophyta</taxon>
        <taxon>Spermatophyta</taxon>
        <taxon>Magnoliopsida</taxon>
        <taxon>eudicotyledons</taxon>
        <taxon>Gunneridae</taxon>
        <taxon>Pentapetalae</taxon>
        <taxon>asterids</taxon>
        <taxon>campanulids</taxon>
        <taxon>Asterales</taxon>
        <taxon>Asteraceae</taxon>
        <taxon>Asteroideae</taxon>
        <taxon>Heliantheae alliance</taxon>
        <taxon>Madieae</taxon>
        <taxon>Madiinae</taxon>
        <taxon>Deinandra</taxon>
    </lineage>
</organism>
<dbReference type="SMART" id="SM00554">
    <property type="entry name" value="FAS1"/>
    <property type="match status" value="1"/>
</dbReference>
<keyword evidence="15" id="KW-1185">Reference proteome</keyword>
<sequence length="393" mass="41893">MATLRILLLLALSLIAAVSAHNITDILLKFPEYSQFNNYLTQTKLNDEINLRETVTVLVLNNTILSQFVANQSLAVIKTALSIHILLDYFDRPKLLVIGGGSTITTTLYQTTGKAAGSTGFVNITDLAGKKVGFGSAATGSKLDALYERSVKQIPYSISVLEISSPIIAPGILNMPPPPPRVNFTSLLETAGCKTFARLISDTGVMRIYETAEARGLTVFAPTDAAFKAPGLPDFRKLTNTEFDSLLLYHAIPVYVPKVSLMAEKYPIRTLASNEINGFYLTVTTKGDSVTLVSGVDNSRVESMVLDSVPVSIFKIDHVLLPAGFFPQSPSPAVVPVPEASPPSPSPPASAPSAHRPIASSPAPVAAKSPIVSPPGSSGFISRFWFWSCSGSG</sequence>
<keyword evidence="5 12" id="KW-0732">Signal</keyword>
<dbReference type="Pfam" id="PF02469">
    <property type="entry name" value="Fasciclin"/>
    <property type="match status" value="1"/>
</dbReference>